<dbReference type="InterPro" id="IPR036388">
    <property type="entry name" value="WH-like_DNA-bd_sf"/>
</dbReference>
<dbReference type="Pfam" id="PF05659">
    <property type="entry name" value="RPW8"/>
    <property type="match status" value="1"/>
</dbReference>
<proteinExistence type="inferred from homology"/>
<reference evidence="5" key="1">
    <citation type="journal article" date="2022" name="Plant J.">
        <title>Strategies of tolerance reflected in two North American maple genomes.</title>
        <authorList>
            <person name="McEvoy S.L."/>
            <person name="Sezen U.U."/>
            <person name="Trouern-Trend A."/>
            <person name="McMahon S.M."/>
            <person name="Schaberg P.G."/>
            <person name="Yang J."/>
            <person name="Wegrzyn J.L."/>
            <person name="Swenson N.G."/>
        </authorList>
    </citation>
    <scope>NUCLEOTIDE SEQUENCE</scope>
    <source>
        <strain evidence="5">NS2018</strain>
    </source>
</reference>
<evidence type="ECO:0000256" key="1">
    <source>
        <dbReference type="ARBA" id="ARBA00008894"/>
    </source>
</evidence>
<dbReference type="Pfam" id="PF00931">
    <property type="entry name" value="NB-ARC"/>
    <property type="match status" value="1"/>
</dbReference>
<gene>
    <name evidence="5" type="ORF">LWI29_032922</name>
</gene>
<dbReference type="GO" id="GO:0006952">
    <property type="term" value="P:defense response"/>
    <property type="evidence" value="ECO:0007669"/>
    <property type="project" value="UniProtKB-KW"/>
</dbReference>
<dbReference type="InterPro" id="IPR042197">
    <property type="entry name" value="Apaf_helical"/>
</dbReference>
<dbReference type="Proteomes" id="UP001168877">
    <property type="component" value="Unassembled WGS sequence"/>
</dbReference>
<dbReference type="Gene3D" id="1.10.8.430">
    <property type="entry name" value="Helical domain of apoptotic protease-activating factors"/>
    <property type="match status" value="1"/>
</dbReference>
<sequence>MAADTVGGAFLGAVFGEVLRLVTDSIQKARKFKPQLEELKSTLEYITLNIQEIVKLNEKLDRPKQETEKLIVLLRNAEELVHKCSKQKKWYSVKKITLADDLIKVNESIKKYCTVDMQVQSTRDGKETLEGVKTIIKIVSGNEHVGGVFNRVKIDEIDGPCSVTDLQEETPGLDAPLKELRTELLKDDGMQVIVVSAPGGAGKTTLVKKLCADDKVKDKFRENIFFVTVSKTHDVMAIVRRIFQHKKCEVPTFQTDEAAINDLELLLYSIRQKAILLVLDDVWSESLVQKFKFKFKLPNYKILVTSRSVFPRFGSGHQLKPLNNEAAMILFRSSVTPQDEKLPFFDEKLAKKILRVCKGSPLALKVVGGLLCGEPAAVWQSKVKEWDRGVSIFVSDTELLGCLQSSLDALDEEVKECYLDLGSFPEDQRIHITTLIDMWMELYECVEDGLSAITKLHKLSNRNLVNLFIASIHLLYLRQLNLCLSNQFCLSTRKNASDDGYYNDHFVMQHDLLRELIIHQSMSEPVERTKRLIIDISGNKFPKWWSEKKKNPIHARLLSISTDETFTSGWYELSAPEVEVVVLNLRTTEYTLPNFMENMGKLKVLIVTNYGFLPAKLSNFSFLGSHSISNLKRIRLEHVSIPSFGVQVSNLQKISLVLCNVGQAFKKSNFRISDAFPNLLEFEIDYCNDLEELPDGLCDIVSLKKLSITNCHKLSTLPEDIANLVNLEELRLASCTELSELPEMVTELSNLKLLDISECLSISELPTQFGKLRSLETLCMRGCCSCELPTSVIDLQKLNLVKCDEETALEWEPYKCYLSNLEVEVLKDDINLNWLRRHHF</sequence>
<reference evidence="5" key="2">
    <citation type="submission" date="2023-06" db="EMBL/GenBank/DDBJ databases">
        <authorList>
            <person name="Swenson N.G."/>
            <person name="Wegrzyn J.L."/>
            <person name="Mcevoy S.L."/>
        </authorList>
    </citation>
    <scope>NUCLEOTIDE SEQUENCE</scope>
    <source>
        <strain evidence="5">NS2018</strain>
        <tissue evidence="5">Leaf</tissue>
    </source>
</reference>
<keyword evidence="3" id="KW-0611">Plant defense</keyword>
<evidence type="ECO:0000259" key="4">
    <source>
        <dbReference type="PROSITE" id="PS51153"/>
    </source>
</evidence>
<dbReference type="GO" id="GO:0043531">
    <property type="term" value="F:ADP binding"/>
    <property type="evidence" value="ECO:0007669"/>
    <property type="project" value="InterPro"/>
</dbReference>
<dbReference type="SUPFAM" id="SSF52058">
    <property type="entry name" value="L domain-like"/>
    <property type="match status" value="1"/>
</dbReference>
<dbReference type="InterPro" id="IPR027417">
    <property type="entry name" value="P-loop_NTPase"/>
</dbReference>
<keyword evidence="2" id="KW-0677">Repeat</keyword>
<dbReference type="EMBL" id="JAUESC010000002">
    <property type="protein sequence ID" value="KAK0605991.1"/>
    <property type="molecule type" value="Genomic_DNA"/>
</dbReference>
<keyword evidence="6" id="KW-1185">Reference proteome</keyword>
<evidence type="ECO:0000256" key="3">
    <source>
        <dbReference type="ARBA" id="ARBA00022821"/>
    </source>
</evidence>
<dbReference type="PANTHER" id="PTHR36766">
    <property type="entry name" value="PLANT BROAD-SPECTRUM MILDEW RESISTANCE PROTEIN RPW8"/>
    <property type="match status" value="1"/>
</dbReference>
<dbReference type="PROSITE" id="PS51153">
    <property type="entry name" value="RPW8"/>
    <property type="match status" value="1"/>
</dbReference>
<comment type="similarity">
    <text evidence="1">Belongs to the disease resistance NB-LRR family.</text>
</comment>
<evidence type="ECO:0000313" key="6">
    <source>
        <dbReference type="Proteomes" id="UP001168877"/>
    </source>
</evidence>
<name>A0AA39TBG4_ACESA</name>
<organism evidence="5 6">
    <name type="scientific">Acer saccharum</name>
    <name type="common">Sugar maple</name>
    <dbReference type="NCBI Taxonomy" id="4024"/>
    <lineage>
        <taxon>Eukaryota</taxon>
        <taxon>Viridiplantae</taxon>
        <taxon>Streptophyta</taxon>
        <taxon>Embryophyta</taxon>
        <taxon>Tracheophyta</taxon>
        <taxon>Spermatophyta</taxon>
        <taxon>Magnoliopsida</taxon>
        <taxon>eudicotyledons</taxon>
        <taxon>Gunneridae</taxon>
        <taxon>Pentapetalae</taxon>
        <taxon>rosids</taxon>
        <taxon>malvids</taxon>
        <taxon>Sapindales</taxon>
        <taxon>Sapindaceae</taxon>
        <taxon>Hippocastanoideae</taxon>
        <taxon>Acereae</taxon>
        <taxon>Acer</taxon>
    </lineage>
</organism>
<dbReference type="AlphaFoldDB" id="A0AA39TBG4"/>
<dbReference type="Gene3D" id="1.10.10.10">
    <property type="entry name" value="Winged helix-like DNA-binding domain superfamily/Winged helix DNA-binding domain"/>
    <property type="match status" value="1"/>
</dbReference>
<feature type="domain" description="RPW8" evidence="4">
    <location>
        <begin position="1"/>
        <end position="151"/>
    </location>
</feature>
<dbReference type="PRINTS" id="PR00364">
    <property type="entry name" value="DISEASERSIST"/>
</dbReference>
<dbReference type="SUPFAM" id="SSF52540">
    <property type="entry name" value="P-loop containing nucleoside triphosphate hydrolases"/>
    <property type="match status" value="1"/>
</dbReference>
<evidence type="ECO:0000256" key="2">
    <source>
        <dbReference type="ARBA" id="ARBA00022737"/>
    </source>
</evidence>
<dbReference type="InterPro" id="IPR032675">
    <property type="entry name" value="LRR_dom_sf"/>
</dbReference>
<evidence type="ECO:0000313" key="5">
    <source>
        <dbReference type="EMBL" id="KAK0605991.1"/>
    </source>
</evidence>
<dbReference type="InterPro" id="IPR008808">
    <property type="entry name" value="Powdery_mildew-R_dom"/>
</dbReference>
<dbReference type="Gene3D" id="3.40.50.300">
    <property type="entry name" value="P-loop containing nucleotide triphosphate hydrolases"/>
    <property type="match status" value="1"/>
</dbReference>
<dbReference type="Gene3D" id="3.80.10.10">
    <property type="entry name" value="Ribonuclease Inhibitor"/>
    <property type="match status" value="1"/>
</dbReference>
<comment type="caution">
    <text evidence="5">The sequence shown here is derived from an EMBL/GenBank/DDBJ whole genome shotgun (WGS) entry which is preliminary data.</text>
</comment>
<protein>
    <recommendedName>
        <fullName evidence="4">RPW8 domain-containing protein</fullName>
    </recommendedName>
</protein>
<accession>A0AA39TBG4</accession>
<dbReference type="InterPro" id="IPR002182">
    <property type="entry name" value="NB-ARC"/>
</dbReference>
<dbReference type="PANTHER" id="PTHR36766:SF3">
    <property type="entry name" value="RPW8 DOMAIN-CONTAINING PROTEIN"/>
    <property type="match status" value="1"/>
</dbReference>